<gene>
    <name evidence="8" type="ORF">Cflav_PD4098</name>
</gene>
<dbReference type="PANTHER" id="PTHR30561:SF9">
    <property type="entry name" value="4-AMINO-4-DEOXY-L-ARABINOSE-PHOSPHOUNDECAPRENOL FLIPPASE SUBUNIT ARNF-RELATED"/>
    <property type="match status" value="1"/>
</dbReference>
<feature type="transmembrane region" description="Helical" evidence="7">
    <location>
        <begin position="107"/>
        <end position="125"/>
    </location>
</feature>
<feature type="compositionally biased region" description="Low complexity" evidence="6">
    <location>
        <begin position="138"/>
        <end position="149"/>
    </location>
</feature>
<reference evidence="8 9" key="1">
    <citation type="journal article" date="2011" name="J. Bacteriol.">
        <title>Genome sequence of 'Pedosphaera parvula' Ellin514, an aerobic Verrucomicrobial isolate from pasture soil.</title>
        <authorList>
            <person name="Kant R."/>
            <person name="van Passel M.W."/>
            <person name="Sangwan P."/>
            <person name="Palva A."/>
            <person name="Lucas S."/>
            <person name="Copeland A."/>
            <person name="Lapidus A."/>
            <person name="Glavina Del Rio T."/>
            <person name="Dalin E."/>
            <person name="Tice H."/>
            <person name="Bruce D."/>
            <person name="Goodwin L."/>
            <person name="Pitluck S."/>
            <person name="Chertkov O."/>
            <person name="Larimer F.W."/>
            <person name="Land M.L."/>
            <person name="Hauser L."/>
            <person name="Brettin T.S."/>
            <person name="Detter J.C."/>
            <person name="Han S."/>
            <person name="de Vos W.M."/>
            <person name="Janssen P.H."/>
            <person name="Smidt H."/>
        </authorList>
    </citation>
    <scope>NUCLEOTIDE SEQUENCE [LARGE SCALE GENOMIC DNA]</scope>
    <source>
        <strain evidence="8 9">Ellin514</strain>
    </source>
</reference>
<keyword evidence="2" id="KW-1003">Cell membrane</keyword>
<dbReference type="STRING" id="320771.Cflav_PD4098"/>
<evidence type="ECO:0000256" key="5">
    <source>
        <dbReference type="ARBA" id="ARBA00023136"/>
    </source>
</evidence>
<keyword evidence="5 7" id="KW-0472">Membrane</keyword>
<proteinExistence type="predicted"/>
<sequence length="149" mass="15975">MSVTKLIFILLIGLTLEAVGVVYLNKGLKQVGDVEKISVQEVLRVIKRGITNGNIILGVFFEALFFGCLLVLMSKGGDVSFIWPLTALGFVFTTIAAKFVLGEHVSPLRWGGVCLIVIGAGLITYSEKLQESKKQQPASSATSTSSGQQ</sequence>
<evidence type="ECO:0000256" key="6">
    <source>
        <dbReference type="SAM" id="MobiDB-lite"/>
    </source>
</evidence>
<dbReference type="GO" id="GO:0022857">
    <property type="term" value="F:transmembrane transporter activity"/>
    <property type="evidence" value="ECO:0007669"/>
    <property type="project" value="InterPro"/>
</dbReference>
<feature type="region of interest" description="Disordered" evidence="6">
    <location>
        <begin position="130"/>
        <end position="149"/>
    </location>
</feature>
<evidence type="ECO:0000313" key="8">
    <source>
        <dbReference type="EMBL" id="EEF60929.1"/>
    </source>
</evidence>
<comment type="caution">
    <text evidence="8">The sequence shown here is derived from an EMBL/GenBank/DDBJ whole genome shotgun (WGS) entry which is preliminary data.</text>
</comment>
<dbReference type="EMBL" id="ABOX02000013">
    <property type="protein sequence ID" value="EEF60929.1"/>
    <property type="molecule type" value="Genomic_DNA"/>
</dbReference>
<evidence type="ECO:0000313" key="9">
    <source>
        <dbReference type="Proteomes" id="UP000003688"/>
    </source>
</evidence>
<organism evidence="8 9">
    <name type="scientific">Pedosphaera parvula (strain Ellin514)</name>
    <dbReference type="NCBI Taxonomy" id="320771"/>
    <lineage>
        <taxon>Bacteria</taxon>
        <taxon>Pseudomonadati</taxon>
        <taxon>Verrucomicrobiota</taxon>
        <taxon>Pedosphaerae</taxon>
        <taxon>Pedosphaerales</taxon>
        <taxon>Pedosphaeraceae</taxon>
        <taxon>Pedosphaera</taxon>
    </lineage>
</organism>
<dbReference type="AlphaFoldDB" id="B9XH08"/>
<evidence type="ECO:0000256" key="2">
    <source>
        <dbReference type="ARBA" id="ARBA00022475"/>
    </source>
</evidence>
<keyword evidence="9" id="KW-1185">Reference proteome</keyword>
<dbReference type="GO" id="GO:0005886">
    <property type="term" value="C:plasma membrane"/>
    <property type="evidence" value="ECO:0007669"/>
    <property type="project" value="UniProtKB-SubCell"/>
</dbReference>
<dbReference type="SUPFAM" id="SSF103481">
    <property type="entry name" value="Multidrug resistance efflux transporter EmrE"/>
    <property type="match status" value="1"/>
</dbReference>
<keyword evidence="3 7" id="KW-0812">Transmembrane</keyword>
<evidence type="ECO:0000256" key="1">
    <source>
        <dbReference type="ARBA" id="ARBA00004651"/>
    </source>
</evidence>
<dbReference type="InterPro" id="IPR000390">
    <property type="entry name" value="Small_drug/metabolite_transptr"/>
</dbReference>
<evidence type="ECO:0000256" key="7">
    <source>
        <dbReference type="SAM" id="Phobius"/>
    </source>
</evidence>
<name>B9XH08_PEDPL</name>
<accession>B9XH08</accession>
<evidence type="ECO:0000256" key="3">
    <source>
        <dbReference type="ARBA" id="ARBA00022692"/>
    </source>
</evidence>
<dbReference type="OrthoDB" id="9809509at2"/>
<protein>
    <submittedName>
        <fullName evidence="8">Uncharacterized protein</fullName>
    </submittedName>
</protein>
<feature type="transmembrane region" description="Helical" evidence="7">
    <location>
        <begin position="81"/>
        <end position="101"/>
    </location>
</feature>
<dbReference type="Proteomes" id="UP000003688">
    <property type="component" value="Unassembled WGS sequence"/>
</dbReference>
<dbReference type="Gene3D" id="1.10.3730.20">
    <property type="match status" value="1"/>
</dbReference>
<comment type="subcellular location">
    <subcellularLocation>
        <location evidence="1">Cell membrane</location>
        <topology evidence="1">Multi-pass membrane protein</topology>
    </subcellularLocation>
</comment>
<dbReference type="InterPro" id="IPR037185">
    <property type="entry name" value="EmrE-like"/>
</dbReference>
<dbReference type="PANTHER" id="PTHR30561">
    <property type="entry name" value="SMR FAMILY PROTON-DEPENDENT DRUG EFFLUX TRANSPORTER SUGE"/>
    <property type="match status" value="1"/>
</dbReference>
<keyword evidence="4 7" id="KW-1133">Transmembrane helix</keyword>
<feature type="transmembrane region" description="Helical" evidence="7">
    <location>
        <begin position="55"/>
        <end position="74"/>
    </location>
</feature>
<evidence type="ECO:0000256" key="4">
    <source>
        <dbReference type="ARBA" id="ARBA00022989"/>
    </source>
</evidence>
<dbReference type="RefSeq" id="WP_007415104.1">
    <property type="nucleotide sequence ID" value="NZ_ABOX02000013.1"/>
</dbReference>